<dbReference type="Pfam" id="PF08279">
    <property type="entry name" value="HTH_11"/>
    <property type="match status" value="1"/>
</dbReference>
<dbReference type="Gene3D" id="1.10.10.10">
    <property type="entry name" value="Winged helix-like DNA-binding domain superfamily/Winged helix DNA-binding domain"/>
    <property type="match status" value="1"/>
</dbReference>
<dbReference type="Gene3D" id="3.10.580.10">
    <property type="entry name" value="CBS-domain"/>
    <property type="match status" value="1"/>
</dbReference>
<dbReference type="PANTHER" id="PTHR43080:SF2">
    <property type="entry name" value="CBS DOMAIN-CONTAINING PROTEIN"/>
    <property type="match status" value="1"/>
</dbReference>
<evidence type="ECO:0000313" key="5">
    <source>
        <dbReference type="Proteomes" id="UP000611629"/>
    </source>
</evidence>
<feature type="domain" description="CBS" evidence="3">
    <location>
        <begin position="80"/>
        <end position="135"/>
    </location>
</feature>
<organism evidence="4 5">
    <name type="scientific">Sedimentibacter hydroxybenzoicus DSM 7310</name>
    <dbReference type="NCBI Taxonomy" id="1123245"/>
    <lineage>
        <taxon>Bacteria</taxon>
        <taxon>Bacillati</taxon>
        <taxon>Bacillota</taxon>
        <taxon>Tissierellia</taxon>
        <taxon>Sedimentibacter</taxon>
    </lineage>
</organism>
<dbReference type="PIRSF" id="PIRSF026546">
    <property type="entry name" value="UCP026546_CBS_YqzB"/>
    <property type="match status" value="1"/>
</dbReference>
<proteinExistence type="predicted"/>
<dbReference type="SUPFAM" id="SSF46785">
    <property type="entry name" value="Winged helix' DNA-binding domain"/>
    <property type="match status" value="1"/>
</dbReference>
<dbReference type="InterPro" id="IPR051257">
    <property type="entry name" value="Diverse_CBS-Domain"/>
</dbReference>
<keyword evidence="5" id="KW-1185">Reference proteome</keyword>
<dbReference type="InterPro" id="IPR000644">
    <property type="entry name" value="CBS_dom"/>
</dbReference>
<gene>
    <name evidence="4" type="ORF">HZF24_04965</name>
</gene>
<keyword evidence="1 2" id="KW-0129">CBS domain</keyword>
<name>A0A974BIG0_SEDHY</name>
<dbReference type="InterPro" id="IPR046342">
    <property type="entry name" value="CBS_dom_sf"/>
</dbReference>
<accession>A0A974BIG0</accession>
<evidence type="ECO:0000313" key="4">
    <source>
        <dbReference type="EMBL" id="NYB73486.1"/>
    </source>
</evidence>
<dbReference type="CDD" id="cd04617">
    <property type="entry name" value="CBS_pair_CcpN"/>
    <property type="match status" value="1"/>
</dbReference>
<dbReference type="InterPro" id="IPR036390">
    <property type="entry name" value="WH_DNA-bd_sf"/>
</dbReference>
<dbReference type="AlphaFoldDB" id="A0A974BIG0"/>
<sequence>MKLSDRQNQIIEIIEKLQPVTGEAIAEKIGLTRATLRPDLAVLSMCGLIDAKPKVGYYISNKKSNRDIIEKLSAIKVSDIKSLPINVTESTSVYDAIVTLFLENVGTLFVVEDEALKGVISRKDLLKASMGGKDLNAIPVGIVMTRMPKIIYCLEEDSILEAAEKIIEHEIDCIPIITHLPNNKVKAIGRISKTNITNVLLEITK</sequence>
<comment type="caution">
    <text evidence="4">The sequence shown here is derived from an EMBL/GenBank/DDBJ whole genome shotgun (WGS) entry which is preliminary data.</text>
</comment>
<dbReference type="InterPro" id="IPR016842">
    <property type="entry name" value="UCP026546_HTH-CBS"/>
</dbReference>
<protein>
    <submittedName>
        <fullName evidence="4">Helix-turn-helix transcriptional regulator</fullName>
    </submittedName>
</protein>
<reference evidence="4" key="1">
    <citation type="submission" date="2020-07" db="EMBL/GenBank/DDBJ databases">
        <title>Genomic analysis of a strain of Sedimentibacter Hydroxybenzoicus DSM7310.</title>
        <authorList>
            <person name="Ma S."/>
        </authorList>
    </citation>
    <scope>NUCLEOTIDE SEQUENCE</scope>
    <source>
        <strain evidence="4">DSM 7310</strain>
    </source>
</reference>
<evidence type="ECO:0000259" key="3">
    <source>
        <dbReference type="PROSITE" id="PS51371"/>
    </source>
</evidence>
<feature type="domain" description="CBS" evidence="3">
    <location>
        <begin position="144"/>
        <end position="205"/>
    </location>
</feature>
<dbReference type="PROSITE" id="PS51371">
    <property type="entry name" value="CBS"/>
    <property type="match status" value="2"/>
</dbReference>
<dbReference type="InterPro" id="IPR013196">
    <property type="entry name" value="HTH_11"/>
</dbReference>
<dbReference type="Pfam" id="PF00571">
    <property type="entry name" value="CBS"/>
    <property type="match status" value="2"/>
</dbReference>
<dbReference type="Proteomes" id="UP000611629">
    <property type="component" value="Unassembled WGS sequence"/>
</dbReference>
<evidence type="ECO:0000256" key="2">
    <source>
        <dbReference type="PROSITE-ProRule" id="PRU00703"/>
    </source>
</evidence>
<dbReference type="EMBL" id="JACBNQ010000003">
    <property type="protein sequence ID" value="NYB73486.1"/>
    <property type="molecule type" value="Genomic_DNA"/>
</dbReference>
<evidence type="ECO:0000256" key="1">
    <source>
        <dbReference type="ARBA" id="ARBA00023122"/>
    </source>
</evidence>
<dbReference type="SUPFAM" id="SSF54631">
    <property type="entry name" value="CBS-domain pair"/>
    <property type="match status" value="1"/>
</dbReference>
<dbReference type="SMART" id="SM00116">
    <property type="entry name" value="CBS"/>
    <property type="match status" value="2"/>
</dbReference>
<dbReference type="InterPro" id="IPR036388">
    <property type="entry name" value="WH-like_DNA-bd_sf"/>
</dbReference>
<dbReference type="PANTHER" id="PTHR43080">
    <property type="entry name" value="CBS DOMAIN-CONTAINING PROTEIN CBSX3, MITOCHONDRIAL"/>
    <property type="match status" value="1"/>
</dbReference>